<dbReference type="Pfam" id="PF04969">
    <property type="entry name" value="CS"/>
    <property type="match status" value="1"/>
</dbReference>
<accession>A0A7S3AR43</accession>
<dbReference type="GO" id="GO:0006457">
    <property type="term" value="P:protein folding"/>
    <property type="evidence" value="ECO:0007669"/>
    <property type="project" value="TreeGrafter"/>
</dbReference>
<feature type="compositionally biased region" description="Acidic residues" evidence="3">
    <location>
        <begin position="1"/>
        <end position="23"/>
    </location>
</feature>
<dbReference type="GO" id="GO:0051082">
    <property type="term" value="F:unfolded protein binding"/>
    <property type="evidence" value="ECO:0007669"/>
    <property type="project" value="TreeGrafter"/>
</dbReference>
<protein>
    <recommendedName>
        <fullName evidence="4">CS domain-containing protein</fullName>
    </recommendedName>
</protein>
<proteinExistence type="predicted"/>
<keyword evidence="2" id="KW-0963">Cytoplasm</keyword>
<evidence type="ECO:0000256" key="2">
    <source>
        <dbReference type="ARBA" id="ARBA00022490"/>
    </source>
</evidence>
<gene>
    <name evidence="5" type="ORF">HERI1096_LOCUS13346</name>
</gene>
<feature type="compositionally biased region" description="Basic and acidic residues" evidence="3">
    <location>
        <begin position="24"/>
        <end position="36"/>
    </location>
</feature>
<feature type="region of interest" description="Disordered" evidence="3">
    <location>
        <begin position="82"/>
        <end position="113"/>
    </location>
</feature>
<dbReference type="SUPFAM" id="SSF49764">
    <property type="entry name" value="HSP20-like chaperones"/>
    <property type="match status" value="1"/>
</dbReference>
<feature type="region of interest" description="Disordered" evidence="3">
    <location>
        <begin position="1"/>
        <end position="51"/>
    </location>
</feature>
<feature type="compositionally biased region" description="Gly residues" evidence="3">
    <location>
        <begin position="42"/>
        <end position="51"/>
    </location>
</feature>
<evidence type="ECO:0000313" key="5">
    <source>
        <dbReference type="EMBL" id="CAE0112686.1"/>
    </source>
</evidence>
<dbReference type="InterPro" id="IPR007052">
    <property type="entry name" value="CS_dom"/>
</dbReference>
<dbReference type="Gene3D" id="2.60.40.790">
    <property type="match status" value="1"/>
</dbReference>
<sequence>MADKEPEIDDAEPQIDEDAGPDDGGEKAAPDPEMMKKLMASLGGGGEGGGGMDMASLQAMLGGMGGAGEMGGMMGGMGGGMPGGPPAAVQQQAQANQAAAAEKNAGEQDAEDGKYKWEQTSKYGESEVIVRFPLAAPATKRDVKVVFKAKELKVVVKGEELLNGKTFASTHPDDSTWCLVENGSELQVLLALAEDSKWNTLLAN</sequence>
<evidence type="ECO:0000259" key="4">
    <source>
        <dbReference type="PROSITE" id="PS51203"/>
    </source>
</evidence>
<feature type="compositionally biased region" description="Low complexity" evidence="3">
    <location>
        <begin position="86"/>
        <end position="103"/>
    </location>
</feature>
<dbReference type="PROSITE" id="PS51203">
    <property type="entry name" value="CS"/>
    <property type="match status" value="1"/>
</dbReference>
<organism evidence="5">
    <name type="scientific">Haptolina ericina</name>
    <dbReference type="NCBI Taxonomy" id="156174"/>
    <lineage>
        <taxon>Eukaryota</taxon>
        <taxon>Haptista</taxon>
        <taxon>Haptophyta</taxon>
        <taxon>Prymnesiophyceae</taxon>
        <taxon>Prymnesiales</taxon>
        <taxon>Prymnesiaceae</taxon>
        <taxon>Haptolina</taxon>
    </lineage>
</organism>
<name>A0A7S3AR43_9EUKA</name>
<dbReference type="EMBL" id="HBHX01023996">
    <property type="protein sequence ID" value="CAE0112686.1"/>
    <property type="molecule type" value="Transcribed_RNA"/>
</dbReference>
<dbReference type="CDD" id="cd06467">
    <property type="entry name" value="p23_NUDC_like"/>
    <property type="match status" value="1"/>
</dbReference>
<dbReference type="InterPro" id="IPR037898">
    <property type="entry name" value="NudC_fam"/>
</dbReference>
<comment type="subcellular location">
    <subcellularLocation>
        <location evidence="1">Cytoplasm</location>
    </subcellularLocation>
</comment>
<evidence type="ECO:0000256" key="3">
    <source>
        <dbReference type="SAM" id="MobiDB-lite"/>
    </source>
</evidence>
<dbReference type="InterPro" id="IPR008978">
    <property type="entry name" value="HSP20-like_chaperone"/>
</dbReference>
<feature type="domain" description="CS" evidence="4">
    <location>
        <begin position="110"/>
        <end position="202"/>
    </location>
</feature>
<dbReference type="PANTHER" id="PTHR12356:SF3">
    <property type="entry name" value="NUCLEAR MIGRATION PROTEIN NUDC"/>
    <property type="match status" value="1"/>
</dbReference>
<dbReference type="GO" id="GO:0005737">
    <property type="term" value="C:cytoplasm"/>
    <property type="evidence" value="ECO:0007669"/>
    <property type="project" value="UniProtKB-SubCell"/>
</dbReference>
<dbReference type="PANTHER" id="PTHR12356">
    <property type="entry name" value="NUCLEAR MOVEMENT PROTEIN NUDC"/>
    <property type="match status" value="1"/>
</dbReference>
<dbReference type="AlphaFoldDB" id="A0A7S3AR43"/>
<reference evidence="5" key="1">
    <citation type="submission" date="2021-01" db="EMBL/GenBank/DDBJ databases">
        <authorList>
            <person name="Corre E."/>
            <person name="Pelletier E."/>
            <person name="Niang G."/>
            <person name="Scheremetjew M."/>
            <person name="Finn R."/>
            <person name="Kale V."/>
            <person name="Holt S."/>
            <person name="Cochrane G."/>
            <person name="Meng A."/>
            <person name="Brown T."/>
            <person name="Cohen L."/>
        </authorList>
    </citation>
    <scope>NUCLEOTIDE SEQUENCE</scope>
    <source>
        <strain evidence="5">CCMP281</strain>
    </source>
</reference>
<evidence type="ECO:0000256" key="1">
    <source>
        <dbReference type="ARBA" id="ARBA00004496"/>
    </source>
</evidence>